<evidence type="ECO:0000313" key="5">
    <source>
        <dbReference type="Proteomes" id="UP001250656"/>
    </source>
</evidence>
<evidence type="ECO:0000256" key="1">
    <source>
        <dbReference type="PROSITE-ProRule" id="PRU00339"/>
    </source>
</evidence>
<keyword evidence="2" id="KW-1133">Transmembrane helix</keyword>
<dbReference type="InterPro" id="IPR050640">
    <property type="entry name" value="Bact_2-comp_sensor_kinase"/>
</dbReference>
<protein>
    <submittedName>
        <fullName evidence="4">Tetratricopeptide repeat protein</fullName>
    </submittedName>
</protein>
<accession>A0ABU3L2Z1</accession>
<dbReference type="SUPFAM" id="SSF48452">
    <property type="entry name" value="TPR-like"/>
    <property type="match status" value="3"/>
</dbReference>
<dbReference type="Gene3D" id="3.30.565.10">
    <property type="entry name" value="Histidine kinase-like ATPase, C-terminal domain"/>
    <property type="match status" value="1"/>
</dbReference>
<feature type="domain" description="Signal transduction histidine kinase internal region" evidence="3">
    <location>
        <begin position="494"/>
        <end position="574"/>
    </location>
</feature>
<proteinExistence type="predicted"/>
<feature type="repeat" description="TPR" evidence="1">
    <location>
        <begin position="86"/>
        <end position="119"/>
    </location>
</feature>
<dbReference type="PANTHER" id="PTHR34220:SF7">
    <property type="entry name" value="SENSOR HISTIDINE KINASE YPDA"/>
    <property type="match status" value="1"/>
</dbReference>
<name>A0ABU3L2Z1_9FLAO</name>
<evidence type="ECO:0000256" key="2">
    <source>
        <dbReference type="SAM" id="Phobius"/>
    </source>
</evidence>
<dbReference type="Pfam" id="PF06580">
    <property type="entry name" value="His_kinase"/>
    <property type="match status" value="1"/>
</dbReference>
<keyword evidence="1" id="KW-0802">TPR repeat</keyword>
<keyword evidence="5" id="KW-1185">Reference proteome</keyword>
<dbReference type="SMART" id="SM00028">
    <property type="entry name" value="TPR"/>
    <property type="match status" value="8"/>
</dbReference>
<gene>
    <name evidence="4" type="ORF">RQM65_02630</name>
</gene>
<evidence type="ECO:0000313" key="4">
    <source>
        <dbReference type="EMBL" id="MDT7827559.1"/>
    </source>
</evidence>
<dbReference type="PROSITE" id="PS50005">
    <property type="entry name" value="TPR"/>
    <property type="match status" value="3"/>
</dbReference>
<feature type="transmembrane region" description="Helical" evidence="2">
    <location>
        <begin position="454"/>
        <end position="472"/>
    </location>
</feature>
<dbReference type="InterPro" id="IPR011990">
    <property type="entry name" value="TPR-like_helical_dom_sf"/>
</dbReference>
<dbReference type="Gene3D" id="1.25.40.10">
    <property type="entry name" value="Tetratricopeptide repeat domain"/>
    <property type="match status" value="2"/>
</dbReference>
<dbReference type="InterPro" id="IPR019734">
    <property type="entry name" value="TPR_rpt"/>
</dbReference>
<dbReference type="RefSeq" id="WP_314012528.1">
    <property type="nucleotide sequence ID" value="NZ_JAVTTP010000001.1"/>
</dbReference>
<dbReference type="Proteomes" id="UP001250656">
    <property type="component" value="Unassembled WGS sequence"/>
</dbReference>
<comment type="caution">
    <text evidence="4">The sequence shown here is derived from an EMBL/GenBank/DDBJ whole genome shotgun (WGS) entry which is preliminary data.</text>
</comment>
<feature type="repeat" description="TPR" evidence="1">
    <location>
        <begin position="208"/>
        <end position="241"/>
    </location>
</feature>
<sequence>MPSRQQIKWIIVFCFSCGVLYLRGQEEKVDSLKVLLTKADLHDTVRLATLTELSYTYYSLHPEEGVRIADQALMLAKRLKDDKGIATALSYKGHNYSAQGMDSMALSTYDKAIELHGKNKNKNGIARLTYNKGLVYFNQSDYRRANDHNLRAYTVFEKEKDTLLMAKMLNSIGINQMYLTQYPEALASYLEAEKFYRDLNLTDDQPYANLLANIGLLYARLEELDQAHEYQKRALQLFRKLAFQEGEANALLNLGRVYEGMGHPEKGIGLYGESYTIMEKNHNERGMASALTNMGIAYTDMGEYEKAIPYFEETKTIYEGFKNTNNLAIVHQNLGDCHKNLSWDNRLARAEDHYRISLNYAKAAGSLNLQYKALENLAKLQAERGEYKDAYANKSAAVVLRDSFASIDKKEEIARLETKHAYDREKSILNAEHDREQAISKAAIAEQTMNKNRAVAAIGFLCLAGLIAYLIYKKRRDIAETKKIADFKVKVAETELKALRAQMNPHFIFNALNSISDYMAKNDIHTAQNFLIKFSKLIRSILENSEKTWIPLAEDLELTELYMKIEALRLKDKFTYSFEVADDIDIGNTMVPPLILQPFIENSIWHGISKKSAKGHIGISIRRDQNFLVCSVDDDGVGRQKTIGTKEAKSSMGLKITKNRLDIINRLKQENGSIGIFDKKEGLHIELKLPLELQF</sequence>
<dbReference type="EMBL" id="JAVTTP010000001">
    <property type="protein sequence ID" value="MDT7827559.1"/>
    <property type="molecule type" value="Genomic_DNA"/>
</dbReference>
<dbReference type="InterPro" id="IPR036890">
    <property type="entry name" value="HATPase_C_sf"/>
</dbReference>
<dbReference type="InterPro" id="IPR010559">
    <property type="entry name" value="Sig_transdc_His_kin_internal"/>
</dbReference>
<keyword evidence="2" id="KW-0472">Membrane</keyword>
<dbReference type="Pfam" id="PF13424">
    <property type="entry name" value="TPR_12"/>
    <property type="match status" value="2"/>
</dbReference>
<reference evidence="4 5" key="1">
    <citation type="submission" date="2023-09" db="EMBL/GenBank/DDBJ databases">
        <title>Novel taxa isolated from Blanes Bay.</title>
        <authorList>
            <person name="Rey-Velasco X."/>
            <person name="Lucena T."/>
        </authorList>
    </citation>
    <scope>NUCLEOTIDE SEQUENCE [LARGE SCALE GENOMIC DNA]</scope>
    <source>
        <strain evidence="4 5">S334</strain>
    </source>
</reference>
<dbReference type="SUPFAM" id="SSF55874">
    <property type="entry name" value="ATPase domain of HSP90 chaperone/DNA topoisomerase II/histidine kinase"/>
    <property type="match status" value="1"/>
</dbReference>
<dbReference type="PROSITE" id="PS50293">
    <property type="entry name" value="TPR_REGION"/>
    <property type="match status" value="1"/>
</dbReference>
<keyword evidence="2" id="KW-0812">Transmembrane</keyword>
<evidence type="ECO:0000259" key="3">
    <source>
        <dbReference type="Pfam" id="PF06580"/>
    </source>
</evidence>
<organism evidence="4 5">
    <name type="scientific">Pricia mediterranea</name>
    <dbReference type="NCBI Taxonomy" id="3076079"/>
    <lineage>
        <taxon>Bacteria</taxon>
        <taxon>Pseudomonadati</taxon>
        <taxon>Bacteroidota</taxon>
        <taxon>Flavobacteriia</taxon>
        <taxon>Flavobacteriales</taxon>
        <taxon>Flavobacteriaceae</taxon>
        <taxon>Pricia</taxon>
    </lineage>
</organism>
<feature type="repeat" description="TPR" evidence="1">
    <location>
        <begin position="288"/>
        <end position="321"/>
    </location>
</feature>
<dbReference type="PANTHER" id="PTHR34220">
    <property type="entry name" value="SENSOR HISTIDINE KINASE YPDA"/>
    <property type="match status" value="1"/>
</dbReference>